<dbReference type="EMBL" id="CP045121">
    <property type="protein sequence ID" value="QIN78852.1"/>
    <property type="molecule type" value="Genomic_DNA"/>
</dbReference>
<accession>A0A6G8PXA3</accession>
<dbReference type="KEGG" id="rmar:GBA65_10335"/>
<dbReference type="GO" id="GO:0015937">
    <property type="term" value="P:coenzyme A biosynthetic process"/>
    <property type="evidence" value="ECO:0007669"/>
    <property type="project" value="UniProtKB-ARBA"/>
</dbReference>
<gene>
    <name evidence="2" type="ORF">GBA65_10335</name>
</gene>
<dbReference type="Pfam" id="PF04127">
    <property type="entry name" value="DFP"/>
    <property type="match status" value="1"/>
</dbReference>
<dbReference type="InterPro" id="IPR007085">
    <property type="entry name" value="DNA/pantothenate-metab_flavo_C"/>
</dbReference>
<dbReference type="InterPro" id="IPR035929">
    <property type="entry name" value="CoaB-like_sf"/>
</dbReference>
<name>A0A6G8PXA3_9ACTN</name>
<organism evidence="2 3">
    <name type="scientific">Rubrobacter marinus</name>
    <dbReference type="NCBI Taxonomy" id="2653852"/>
    <lineage>
        <taxon>Bacteria</taxon>
        <taxon>Bacillati</taxon>
        <taxon>Actinomycetota</taxon>
        <taxon>Rubrobacteria</taxon>
        <taxon>Rubrobacterales</taxon>
        <taxon>Rubrobacteraceae</taxon>
        <taxon>Rubrobacter</taxon>
    </lineage>
</organism>
<feature type="domain" description="DNA/pantothenate metabolism flavoprotein C-terminal" evidence="1">
    <location>
        <begin position="19"/>
        <end position="169"/>
    </location>
</feature>
<evidence type="ECO:0000313" key="2">
    <source>
        <dbReference type="EMBL" id="QIN78852.1"/>
    </source>
</evidence>
<evidence type="ECO:0000313" key="3">
    <source>
        <dbReference type="Proteomes" id="UP000502706"/>
    </source>
</evidence>
<dbReference type="GO" id="GO:0003824">
    <property type="term" value="F:catalytic activity"/>
    <property type="evidence" value="ECO:0007669"/>
    <property type="project" value="UniProtKB-ARBA"/>
</dbReference>
<protein>
    <recommendedName>
        <fullName evidence="1">DNA/pantothenate metabolism flavoprotein C-terminal domain-containing protein</fullName>
    </recommendedName>
</protein>
<keyword evidence="3" id="KW-1185">Reference proteome</keyword>
<dbReference type="AlphaFoldDB" id="A0A6G8PXA3"/>
<proteinExistence type="predicted"/>
<reference evidence="2 3" key="1">
    <citation type="submission" date="2019-10" db="EMBL/GenBank/DDBJ databases">
        <title>Rubrobacter sp nov SCSIO 52915 isolated from a deep-sea sediment in the South China Sea.</title>
        <authorList>
            <person name="Chen R.W."/>
        </authorList>
    </citation>
    <scope>NUCLEOTIDE SEQUENCE [LARGE SCALE GENOMIC DNA]</scope>
    <source>
        <strain evidence="2 3">SCSIO 52915</strain>
    </source>
</reference>
<evidence type="ECO:0000259" key="1">
    <source>
        <dbReference type="Pfam" id="PF04127"/>
    </source>
</evidence>
<dbReference type="Gene3D" id="3.40.50.10300">
    <property type="entry name" value="CoaB-like"/>
    <property type="match status" value="1"/>
</dbReference>
<sequence length="178" mass="18978">MAPRRRGDGRRGERRGGRAGVTWVPVETYAELEEATVRLAPEADALIMAAAVSDFTPAEVEEGKIRRGGRKELELRLVATGDILRAVREGNPELFMVGFAATHGNPVSDAREKLGRKGVDLVVGNDVSLAGAGFGSDDNEVYIVGPEGEQFVPRASKREVAGRILDALAANIGEERAG</sequence>
<dbReference type="Proteomes" id="UP000502706">
    <property type="component" value="Chromosome"/>
</dbReference>
<dbReference type="SUPFAM" id="SSF102645">
    <property type="entry name" value="CoaB-like"/>
    <property type="match status" value="1"/>
</dbReference>